<dbReference type="SUPFAM" id="SSF50978">
    <property type="entry name" value="WD40 repeat-like"/>
    <property type="match status" value="1"/>
</dbReference>
<dbReference type="PROSITE" id="PS50082">
    <property type="entry name" value="WD_REPEATS_2"/>
    <property type="match status" value="7"/>
</dbReference>
<dbReference type="OrthoDB" id="538223at2759"/>
<dbReference type="InterPro" id="IPR019775">
    <property type="entry name" value="WD40_repeat_CS"/>
</dbReference>
<reference evidence="5 6" key="1">
    <citation type="journal article" date="2012" name="Proc. Natl. Acad. Sci. U.S.A.">
        <title>Comparative genomics of Ceriporiopsis subvermispora and Phanerochaete chrysosporium provide insight into selective ligninolysis.</title>
        <authorList>
            <person name="Fernandez-Fueyo E."/>
            <person name="Ruiz-Duenas F.J."/>
            <person name="Ferreira P."/>
            <person name="Floudas D."/>
            <person name="Hibbett D.S."/>
            <person name="Canessa P."/>
            <person name="Larrondo L.F."/>
            <person name="James T.Y."/>
            <person name="Seelenfreund D."/>
            <person name="Lobos S."/>
            <person name="Polanco R."/>
            <person name="Tello M."/>
            <person name="Honda Y."/>
            <person name="Watanabe T."/>
            <person name="Watanabe T."/>
            <person name="Ryu J.S."/>
            <person name="Kubicek C.P."/>
            <person name="Schmoll M."/>
            <person name="Gaskell J."/>
            <person name="Hammel K.E."/>
            <person name="St John F.J."/>
            <person name="Vanden Wymelenberg A."/>
            <person name="Sabat G."/>
            <person name="Splinter BonDurant S."/>
            <person name="Syed K."/>
            <person name="Yadav J.S."/>
            <person name="Doddapaneni H."/>
            <person name="Subramanian V."/>
            <person name="Lavin J.L."/>
            <person name="Oguiza J.A."/>
            <person name="Perez G."/>
            <person name="Pisabarro A.G."/>
            <person name="Ramirez L."/>
            <person name="Santoyo F."/>
            <person name="Master E."/>
            <person name="Coutinho P.M."/>
            <person name="Henrissat B."/>
            <person name="Lombard V."/>
            <person name="Magnuson J.K."/>
            <person name="Kuees U."/>
            <person name="Hori C."/>
            <person name="Igarashi K."/>
            <person name="Samejima M."/>
            <person name="Held B.W."/>
            <person name="Barry K.W."/>
            <person name="LaButti K.M."/>
            <person name="Lapidus A."/>
            <person name="Lindquist E.A."/>
            <person name="Lucas S.M."/>
            <person name="Riley R."/>
            <person name="Salamov A.A."/>
            <person name="Hoffmeister D."/>
            <person name="Schwenk D."/>
            <person name="Hadar Y."/>
            <person name="Yarden O."/>
            <person name="de Vries R.P."/>
            <person name="Wiebenga A."/>
            <person name="Stenlid J."/>
            <person name="Eastwood D."/>
            <person name="Grigoriev I.V."/>
            <person name="Berka R.M."/>
            <person name="Blanchette R.A."/>
            <person name="Kersten P."/>
            <person name="Martinez A.T."/>
            <person name="Vicuna R."/>
            <person name="Cullen D."/>
        </authorList>
    </citation>
    <scope>NUCLEOTIDE SEQUENCE [LARGE SCALE GENOMIC DNA]</scope>
    <source>
        <strain evidence="5 6">B</strain>
    </source>
</reference>
<organism evidence="5 6">
    <name type="scientific">Ceriporiopsis subvermispora (strain B)</name>
    <name type="common">White-rot fungus</name>
    <name type="synonym">Gelatoporia subvermispora</name>
    <dbReference type="NCBI Taxonomy" id="914234"/>
    <lineage>
        <taxon>Eukaryota</taxon>
        <taxon>Fungi</taxon>
        <taxon>Dikarya</taxon>
        <taxon>Basidiomycota</taxon>
        <taxon>Agaricomycotina</taxon>
        <taxon>Agaricomycetes</taxon>
        <taxon>Polyporales</taxon>
        <taxon>Gelatoporiaceae</taxon>
        <taxon>Gelatoporia</taxon>
    </lineage>
</organism>
<dbReference type="PANTHER" id="PTHR19848">
    <property type="entry name" value="WD40 REPEAT PROTEIN"/>
    <property type="match status" value="1"/>
</dbReference>
<evidence type="ECO:0000256" key="3">
    <source>
        <dbReference type="PROSITE-ProRule" id="PRU00221"/>
    </source>
</evidence>
<keyword evidence="2" id="KW-0677">Repeat</keyword>
<dbReference type="HOGENOM" id="CLU_000288_57_36_1"/>
<keyword evidence="6" id="KW-1185">Reference proteome</keyword>
<feature type="repeat" description="WD" evidence="3">
    <location>
        <begin position="771"/>
        <end position="803"/>
    </location>
</feature>
<name>M2Q2Q9_CERS8</name>
<dbReference type="Pfam" id="PF00400">
    <property type="entry name" value="WD40"/>
    <property type="match status" value="7"/>
</dbReference>
<dbReference type="PROSITE" id="PS00678">
    <property type="entry name" value="WD_REPEATS_1"/>
    <property type="match status" value="2"/>
</dbReference>
<protein>
    <submittedName>
        <fullName evidence="5">Uncharacterized protein</fullName>
    </submittedName>
</protein>
<feature type="repeat" description="WD" evidence="3">
    <location>
        <begin position="687"/>
        <end position="728"/>
    </location>
</feature>
<feature type="repeat" description="WD" evidence="3">
    <location>
        <begin position="519"/>
        <end position="560"/>
    </location>
</feature>
<keyword evidence="1 3" id="KW-0853">WD repeat</keyword>
<feature type="repeat" description="WD" evidence="3">
    <location>
        <begin position="729"/>
        <end position="761"/>
    </location>
</feature>
<accession>M2Q2Q9</accession>
<gene>
    <name evidence="5" type="ORF">CERSUDRAFT_120141</name>
</gene>
<dbReference type="CDD" id="cd00200">
    <property type="entry name" value="WD40"/>
    <property type="match status" value="1"/>
</dbReference>
<dbReference type="Gene3D" id="2.130.10.10">
    <property type="entry name" value="YVTN repeat-like/Quinoprotein amine dehydrogenase"/>
    <property type="match status" value="2"/>
</dbReference>
<feature type="repeat" description="WD" evidence="3">
    <location>
        <begin position="645"/>
        <end position="686"/>
    </location>
</feature>
<dbReference type="InterPro" id="IPR015943">
    <property type="entry name" value="WD40/YVTN_repeat-like_dom_sf"/>
</dbReference>
<sequence>MTSKAFHAYAVYADQLYSLGHGMPLWLPEPTQQEGELPEPEVQIGDVGYLHKGGFFRLFNISRPLGDPLNRRGCPGGPSYQSFQLNTTATYDLPNAIPPGSLYSRSMKEISVGAGAAVPAAGGAFQYQYSGGQGAIIVLQDSAKSKELHESRRLVNHIRQNFEHWYQFVTEELDRDLQREELIVVRGWVKTTHWAVAAFAEGGHSGSLTFNTNFAIPASVSLNINVSANVAVCKQHRISTNHREQSTQTLPMLTGSESSLHSLEGGEISANQCIFLHYYKVKLRRFWRWRPIDIKAEAEPRDDFGHPDDGTMHPVAADSPVASTIMDIESVPERSHVRDPVEDVLDYILRNSEAQVAIAHDGHVYQLCRKLGVDVPQDFASLIQTAAPDVEVNEDGLGILSLEGFELRAPGIELPTEPVDVLMAEVPLVEEQDTGPATEAPGMSTAGPHTEQIMLEDPQATQPTEALEFVEGPPLEEISHPVAGTSSTNVDLPEGPAAGPSGARVTDAPRAKKREMFLLLGHEGSVVCCDVSADGRYIASGSEDSTVRIWDATDSSPIHTCERGTQTIFELMFHPTRAELLISSTDGSVVVLNIETGAIRVILDEHEGNVCPAVYSPDGRVIACVSADNHILIWHAETGDKLADLPGHVAVVLCLVFSADSRRLISGSGDHIACIWDVIAGEAINVLTDHEEVVTCAAFSPDGDRVITGSDDGTARIWKVDTGDELVILGEHTGPIHFVAFSPDGRRVLTAADDGFIKKFDAWGEGRIHSLEDSEQTVTSVAVSPDGTRICAGVGGHMVKVWDADMNLLVEFEGHADKINKVKFMASGNRVVSASDDRSVRVWEIEA</sequence>
<dbReference type="InterPro" id="IPR036322">
    <property type="entry name" value="WD40_repeat_dom_sf"/>
</dbReference>
<evidence type="ECO:0000313" key="5">
    <source>
        <dbReference type="EMBL" id="EMD31093.1"/>
    </source>
</evidence>
<feature type="region of interest" description="Disordered" evidence="4">
    <location>
        <begin position="486"/>
        <end position="507"/>
    </location>
</feature>
<evidence type="ECO:0000256" key="1">
    <source>
        <dbReference type="ARBA" id="ARBA00022574"/>
    </source>
</evidence>
<dbReference type="InterPro" id="IPR001680">
    <property type="entry name" value="WD40_rpt"/>
</dbReference>
<dbReference type="Proteomes" id="UP000016930">
    <property type="component" value="Unassembled WGS sequence"/>
</dbReference>
<feature type="repeat" description="WD" evidence="3">
    <location>
        <begin position="603"/>
        <end position="644"/>
    </location>
</feature>
<dbReference type="PRINTS" id="PR00320">
    <property type="entry name" value="GPROTEINBRPT"/>
</dbReference>
<dbReference type="EMBL" id="KB445824">
    <property type="protein sequence ID" value="EMD31093.1"/>
    <property type="molecule type" value="Genomic_DNA"/>
</dbReference>
<proteinExistence type="predicted"/>
<dbReference type="SMART" id="SM00320">
    <property type="entry name" value="WD40"/>
    <property type="match status" value="8"/>
</dbReference>
<dbReference type="STRING" id="914234.M2Q2Q9"/>
<dbReference type="PROSITE" id="PS50294">
    <property type="entry name" value="WD_REPEATS_REGION"/>
    <property type="match status" value="5"/>
</dbReference>
<dbReference type="InterPro" id="IPR020472">
    <property type="entry name" value="WD40_PAC1"/>
</dbReference>
<dbReference type="PANTHER" id="PTHR19848:SF8">
    <property type="entry name" value="F-BOX AND WD REPEAT DOMAIN CONTAINING 7"/>
    <property type="match status" value="1"/>
</dbReference>
<dbReference type="AlphaFoldDB" id="M2Q2Q9"/>
<evidence type="ECO:0000256" key="4">
    <source>
        <dbReference type="SAM" id="MobiDB-lite"/>
    </source>
</evidence>
<evidence type="ECO:0000256" key="2">
    <source>
        <dbReference type="ARBA" id="ARBA00022737"/>
    </source>
</evidence>
<feature type="repeat" description="WD" evidence="3">
    <location>
        <begin position="812"/>
        <end position="847"/>
    </location>
</feature>
<evidence type="ECO:0000313" key="6">
    <source>
        <dbReference type="Proteomes" id="UP000016930"/>
    </source>
</evidence>